<comment type="caution">
    <text evidence="1">The sequence shown here is derived from an EMBL/GenBank/DDBJ whole genome shotgun (WGS) entry which is preliminary data.</text>
</comment>
<dbReference type="RefSeq" id="WP_345437529.1">
    <property type="nucleotide sequence ID" value="NZ_BAABKO010000002.1"/>
</dbReference>
<sequence>MPTKAEALAERCERLREPVTRLAAVSLGAAVSPTGATDALAAARDVRAILDEDASGIAPGAFTDWLPTLRATVAEMIAALERRDTAESYRLFTDQATGFYRLALGCAGFPGW</sequence>
<name>A0ABP9A150_9MICO</name>
<gene>
    <name evidence="1" type="ORF">GCM10023351_14360</name>
</gene>
<evidence type="ECO:0000313" key="1">
    <source>
        <dbReference type="EMBL" id="GAA4771477.1"/>
    </source>
</evidence>
<accession>A0ABP9A150</accession>
<dbReference type="Proteomes" id="UP001501645">
    <property type="component" value="Unassembled WGS sequence"/>
</dbReference>
<evidence type="ECO:0000313" key="2">
    <source>
        <dbReference type="Proteomes" id="UP001501645"/>
    </source>
</evidence>
<reference evidence="2" key="1">
    <citation type="journal article" date="2019" name="Int. J. Syst. Evol. Microbiol.">
        <title>The Global Catalogue of Microorganisms (GCM) 10K type strain sequencing project: providing services to taxonomists for standard genome sequencing and annotation.</title>
        <authorList>
            <consortium name="The Broad Institute Genomics Platform"/>
            <consortium name="The Broad Institute Genome Sequencing Center for Infectious Disease"/>
            <person name="Wu L."/>
            <person name="Ma J."/>
        </authorList>
    </citation>
    <scope>NUCLEOTIDE SEQUENCE [LARGE SCALE GENOMIC DNA]</scope>
    <source>
        <strain evidence="2">JCM 18537</strain>
    </source>
</reference>
<dbReference type="EMBL" id="BAABKO010000002">
    <property type="protein sequence ID" value="GAA4771477.1"/>
    <property type="molecule type" value="Genomic_DNA"/>
</dbReference>
<proteinExistence type="predicted"/>
<protein>
    <submittedName>
        <fullName evidence="1">Uncharacterized protein</fullName>
    </submittedName>
</protein>
<organism evidence="1 2">
    <name type="scientific">Microbacterium gilvum</name>
    <dbReference type="NCBI Taxonomy" id="1336204"/>
    <lineage>
        <taxon>Bacteria</taxon>
        <taxon>Bacillati</taxon>
        <taxon>Actinomycetota</taxon>
        <taxon>Actinomycetes</taxon>
        <taxon>Micrococcales</taxon>
        <taxon>Microbacteriaceae</taxon>
        <taxon>Microbacterium</taxon>
    </lineage>
</organism>
<keyword evidence="2" id="KW-1185">Reference proteome</keyword>